<keyword evidence="2" id="KW-1185">Reference proteome</keyword>
<evidence type="ECO:0000313" key="1">
    <source>
        <dbReference type="EMBL" id="EEF59603.1"/>
    </source>
</evidence>
<evidence type="ECO:0000313" key="2">
    <source>
        <dbReference type="Proteomes" id="UP000003688"/>
    </source>
</evidence>
<name>B9XKM6_PEDPL</name>
<dbReference type="EMBL" id="ABOX02000026">
    <property type="protein sequence ID" value="EEF59603.1"/>
    <property type="molecule type" value="Genomic_DNA"/>
</dbReference>
<comment type="caution">
    <text evidence="1">The sequence shown here is derived from an EMBL/GenBank/DDBJ whole genome shotgun (WGS) entry which is preliminary data.</text>
</comment>
<protein>
    <submittedName>
        <fullName evidence="1">Uncharacterized protein</fullName>
    </submittedName>
</protein>
<sequence length="63" mass="7409">MLAAGFKIRQEKSKNLTIPNFSGRPTQARYDLAKIHGLNRVEVRKGEQRIELLFRQRLRFVLV</sequence>
<dbReference type="Proteomes" id="UP000003688">
    <property type="component" value="Unassembled WGS sequence"/>
</dbReference>
<dbReference type="AlphaFoldDB" id="B9XKM6"/>
<reference evidence="1 2" key="1">
    <citation type="journal article" date="2011" name="J. Bacteriol.">
        <title>Genome sequence of 'Pedosphaera parvula' Ellin514, an aerobic Verrucomicrobial isolate from pasture soil.</title>
        <authorList>
            <person name="Kant R."/>
            <person name="van Passel M.W."/>
            <person name="Sangwan P."/>
            <person name="Palva A."/>
            <person name="Lucas S."/>
            <person name="Copeland A."/>
            <person name="Lapidus A."/>
            <person name="Glavina Del Rio T."/>
            <person name="Dalin E."/>
            <person name="Tice H."/>
            <person name="Bruce D."/>
            <person name="Goodwin L."/>
            <person name="Pitluck S."/>
            <person name="Chertkov O."/>
            <person name="Larimer F.W."/>
            <person name="Land M.L."/>
            <person name="Hauser L."/>
            <person name="Brettin T.S."/>
            <person name="Detter J.C."/>
            <person name="Han S."/>
            <person name="de Vos W.M."/>
            <person name="Janssen P.H."/>
            <person name="Smidt H."/>
        </authorList>
    </citation>
    <scope>NUCLEOTIDE SEQUENCE [LARGE SCALE GENOMIC DNA]</scope>
    <source>
        <strain evidence="1 2">Ellin514</strain>
    </source>
</reference>
<accession>B9XKM6</accession>
<proteinExistence type="predicted"/>
<gene>
    <name evidence="1" type="ORF">Cflav_PD2510</name>
</gene>
<organism evidence="1 2">
    <name type="scientific">Pedosphaera parvula (strain Ellin514)</name>
    <dbReference type="NCBI Taxonomy" id="320771"/>
    <lineage>
        <taxon>Bacteria</taxon>
        <taxon>Pseudomonadati</taxon>
        <taxon>Verrucomicrobiota</taxon>
        <taxon>Pedosphaerae</taxon>
        <taxon>Pedosphaerales</taxon>
        <taxon>Pedosphaeraceae</taxon>
        <taxon>Pedosphaera</taxon>
    </lineage>
</organism>